<dbReference type="Proteomes" id="UP000326091">
    <property type="component" value="Chromosome"/>
</dbReference>
<proteinExistence type="predicted"/>
<feature type="compositionally biased region" description="Polar residues" evidence="1">
    <location>
        <begin position="1"/>
        <end position="10"/>
    </location>
</feature>
<sequence>MPLVTRTGQVSFAPKGDKGDKGARMRMRVWGASVSYLEGKQGQQFYDIVLYDNLLYLCIRSHTSVSTEPPKQNVASGKIKYWEVAQSWTFIATKLLLTEKIKASMIDADGIRAVNVDISGKITADEGNIGGFAIDSASLEATSGFDSMLLTAGLIRFMGEYSKVFIGAETMPSSNGGSFSTPVRIEVNRNINSTLYGNAGLFVSVEGSHAYDDDRLQFTGNHALYIPKGDVCGFRLRLRRINANATLTEMDSVVLAIKAGITLRLPTTAEDGQFYWIRNTSNGNVYVVGTNLVGWESGELSTSMYLMPSSATAIYYDKYNNRWFMNWIGFWT</sequence>
<protein>
    <submittedName>
        <fullName evidence="2">Uncharacterized protein</fullName>
    </submittedName>
</protein>
<organism evidence="2 3">
    <name type="scientific">Phocaeicola vulgatus</name>
    <name type="common">Bacteroides vulgatus</name>
    <dbReference type="NCBI Taxonomy" id="821"/>
    <lineage>
        <taxon>Bacteria</taxon>
        <taxon>Pseudomonadati</taxon>
        <taxon>Bacteroidota</taxon>
        <taxon>Bacteroidia</taxon>
        <taxon>Bacteroidales</taxon>
        <taxon>Bacteroidaceae</taxon>
        <taxon>Phocaeicola</taxon>
    </lineage>
</organism>
<name>A0A5P3AT11_PHOVU</name>
<feature type="region of interest" description="Disordered" evidence="1">
    <location>
        <begin position="1"/>
        <end position="21"/>
    </location>
</feature>
<dbReference type="AlphaFoldDB" id="A0A5P3AT11"/>
<dbReference type="RefSeq" id="WP_151061761.1">
    <property type="nucleotide sequence ID" value="NZ_CACRTA010000025.1"/>
</dbReference>
<evidence type="ECO:0000313" key="2">
    <source>
        <dbReference type="EMBL" id="QEW36817.1"/>
    </source>
</evidence>
<reference evidence="2 3" key="1">
    <citation type="submission" date="2019-09" db="EMBL/GenBank/DDBJ databases">
        <title>Commensal-derived Metabolites Govern Vibrio cholerae Pathogenesis in Host.</title>
        <authorList>
            <person name="Yoon S.S."/>
            <person name="Yoon M.Y."/>
        </authorList>
    </citation>
    <scope>NUCLEOTIDE SEQUENCE [LARGE SCALE GENOMIC DNA]</scope>
    <source>
        <strain evidence="2 3">VIC01</strain>
    </source>
</reference>
<accession>A0A5P3AT11</accession>
<evidence type="ECO:0000313" key="3">
    <source>
        <dbReference type="Proteomes" id="UP000326091"/>
    </source>
</evidence>
<dbReference type="EMBL" id="CP043529">
    <property type="protein sequence ID" value="QEW36817.1"/>
    <property type="molecule type" value="Genomic_DNA"/>
</dbReference>
<evidence type="ECO:0000256" key="1">
    <source>
        <dbReference type="SAM" id="MobiDB-lite"/>
    </source>
</evidence>
<gene>
    <name evidence="2" type="ORF">VIC01_02379</name>
</gene>